<evidence type="ECO:0000256" key="3">
    <source>
        <dbReference type="RuleBase" id="RU362132"/>
    </source>
</evidence>
<gene>
    <name evidence="8" type="ordered locus">MSMEG_5826</name>
</gene>
<dbReference type="InterPro" id="IPR012001">
    <property type="entry name" value="Thiamin_PyroP_enz_TPP-bd_dom"/>
</dbReference>
<evidence type="ECO:0000256" key="1">
    <source>
        <dbReference type="ARBA" id="ARBA00007812"/>
    </source>
</evidence>
<evidence type="ECO:0000259" key="5">
    <source>
        <dbReference type="Pfam" id="PF00205"/>
    </source>
</evidence>
<dbReference type="Proteomes" id="UP000000757">
    <property type="component" value="Chromosome"/>
</dbReference>
<organism evidence="8 9">
    <name type="scientific">Mycolicibacterium smegmatis (strain ATCC 700084 / mc(2)155)</name>
    <name type="common">Mycobacterium smegmatis</name>
    <dbReference type="NCBI Taxonomy" id="246196"/>
    <lineage>
        <taxon>Bacteria</taxon>
        <taxon>Bacillati</taxon>
        <taxon>Actinomycetota</taxon>
        <taxon>Actinomycetes</taxon>
        <taxon>Mycobacteriales</taxon>
        <taxon>Mycobacteriaceae</taxon>
        <taxon>Mycolicibacterium</taxon>
    </lineage>
</organism>
<dbReference type="SUPFAM" id="SSF52518">
    <property type="entry name" value="Thiamin diphosphate-binding fold (THDP-binding)"/>
    <property type="match status" value="2"/>
</dbReference>
<dbReference type="Pfam" id="PF02775">
    <property type="entry name" value="TPP_enzyme_C"/>
    <property type="match status" value="1"/>
</dbReference>
<dbReference type="GO" id="GO:0003824">
    <property type="term" value="F:catalytic activity"/>
    <property type="evidence" value="ECO:0007669"/>
    <property type="project" value="InterPro"/>
</dbReference>
<dbReference type="PANTHER" id="PTHR42981">
    <property type="entry name" value="PYRUVATE DEHYDROGENASE [UBIQUINONE]"/>
    <property type="match status" value="1"/>
</dbReference>
<dbReference type="InterPro" id="IPR047212">
    <property type="entry name" value="TPP_POXB-like"/>
</dbReference>
<dbReference type="Gene3D" id="3.40.50.970">
    <property type="match status" value="2"/>
</dbReference>
<evidence type="ECO:0000313" key="9">
    <source>
        <dbReference type="Proteomes" id="UP000000757"/>
    </source>
</evidence>
<dbReference type="InterPro" id="IPR047211">
    <property type="entry name" value="POXB-like"/>
</dbReference>
<dbReference type="InterPro" id="IPR012000">
    <property type="entry name" value="Thiamin_PyroP_enz_cen_dom"/>
</dbReference>
<dbReference type="EMBL" id="CP000480">
    <property type="protein sequence ID" value="ABK73595.1"/>
    <property type="molecule type" value="Genomic_DNA"/>
</dbReference>
<dbReference type="GO" id="GO:0030976">
    <property type="term" value="F:thiamine pyrophosphate binding"/>
    <property type="evidence" value="ECO:0007669"/>
    <property type="project" value="InterPro"/>
</dbReference>
<evidence type="ECO:0000259" key="7">
    <source>
        <dbReference type="Pfam" id="PF02776"/>
    </source>
</evidence>
<name>A0R4G6_MYCS2</name>
<feature type="domain" description="Thiamine pyrophosphate enzyme TPP-binding" evidence="6">
    <location>
        <begin position="562"/>
        <end position="717"/>
    </location>
</feature>
<feature type="region of interest" description="Disordered" evidence="4">
    <location>
        <begin position="1"/>
        <end position="56"/>
    </location>
</feature>
<dbReference type="AlphaFoldDB" id="A0R4G6"/>
<keyword evidence="8" id="KW-0670">Pyruvate</keyword>
<dbReference type="NCBIfam" id="NF006129">
    <property type="entry name" value="PRK08273.1"/>
    <property type="match status" value="1"/>
</dbReference>
<evidence type="ECO:0000256" key="2">
    <source>
        <dbReference type="ARBA" id="ARBA00023052"/>
    </source>
</evidence>
<dbReference type="PATRIC" id="fig|246196.19.peg.5669"/>
<dbReference type="eggNOG" id="COG0028">
    <property type="taxonomic scope" value="Bacteria"/>
</dbReference>
<dbReference type="InterPro" id="IPR029035">
    <property type="entry name" value="DHS-like_NAD/FAD-binding_dom"/>
</dbReference>
<keyword evidence="2 3" id="KW-0786">Thiamine pyrophosphate</keyword>
<feature type="domain" description="Thiamine pyrophosphate enzyme central" evidence="5">
    <location>
        <begin position="372"/>
        <end position="502"/>
    </location>
</feature>
<dbReference type="Gene3D" id="3.40.50.1220">
    <property type="entry name" value="TPP-binding domain"/>
    <property type="match status" value="1"/>
</dbReference>
<dbReference type="InterPro" id="IPR047210">
    <property type="entry name" value="TPP_PYR_POXB-like"/>
</dbReference>
<dbReference type="InterPro" id="IPR000399">
    <property type="entry name" value="TPP-bd_CS"/>
</dbReference>
<reference evidence="8 9" key="1">
    <citation type="submission" date="2006-10" db="EMBL/GenBank/DDBJ databases">
        <authorList>
            <person name="Fleischmann R.D."/>
            <person name="Dodson R.J."/>
            <person name="Haft D.H."/>
            <person name="Merkel J.S."/>
            <person name="Nelson W.C."/>
            <person name="Fraser C.M."/>
        </authorList>
    </citation>
    <scope>NUCLEOTIDE SEQUENCE [LARGE SCALE GENOMIC DNA]</scope>
    <source>
        <strain evidence="9">ATCC 700084 / mc(2)155</strain>
    </source>
</reference>
<keyword evidence="9" id="KW-1185">Reference proteome</keyword>
<dbReference type="SUPFAM" id="SSF52467">
    <property type="entry name" value="DHS-like NAD/FAD-binding domain"/>
    <property type="match status" value="1"/>
</dbReference>
<dbReference type="OrthoDB" id="4959782at2"/>
<sequence>MSSPRTRSGIRVSRSSAELGAKSIGTTMHATASSTAHGSPGSNHSPSSTDSASPTGIAMNSIRNAALGWAPRKPPRTSVASTNSSTARMSSAICSALSVFSVTPRWSFIVKLMAMPVSTSTIGAVSRRRCISRDSRDHTASTTEIAISDSNTRKSLQPSHRFPRWRRGYHRQMSQTVAEYVLQRLREWNVEQVFGYPGDGINGLIAAFGKDESAGPRFVQTRHEEMAALAATGYAKFSGNVGVCIATSGPGAIHLLNGLYDAKLDHTPVVAIVGQTARSAMGGSYQQEVDLQALFSDVASDYLVEVNVAGQLPNALDRAFRTARARRAPTAVVIPSDLQEQPYEPPGHAFKQVPSSAPHDAEPVLSPDPAALQDAADVLNAGSKVAILIGQGARGAADEVTQVTDLLGAGVAKALLGKDVLPDDLPFVTGSIGLLGTRPSYELMRDCDTLLIVGTNFPYSQFLPDYGQARAVQIDIDGANIGMRYPTEVNIVAVAKTALAQLVPLLERKDDRSWQQSLEKGVAQWWETVERQSMLKADPVNPMRVVWELSSRLPEYAMVAGDSGSSTNWYARCLKFTSTTRGSLSGTLATMGSAVPYAIGAKFAQPDRPVIALVGDGAMQMNGLAELLTIRRYAHLWADPRMVICVFHNNDLAHVTWELRAMGGAPKFEGSQSLPEVSYADVARVMGLRCITVDDPEQIGAAWDDALSADEPVLLDVHTDPEVPPIPPHVTYEQMKATAQAFVKDPNGWHLFAEIAKNKAAELLPNRR</sequence>
<dbReference type="KEGG" id="msm:MSMEG_5826"/>
<proteinExistence type="inferred from homology"/>
<feature type="domain" description="Thiamine pyrophosphate enzyme N-terminal TPP-binding" evidence="7">
    <location>
        <begin position="176"/>
        <end position="293"/>
    </location>
</feature>
<feature type="compositionally biased region" description="Low complexity" evidence="4">
    <location>
        <begin position="25"/>
        <end position="48"/>
    </location>
</feature>
<dbReference type="PANTHER" id="PTHR42981:SF2">
    <property type="entry name" value="PYRUVATE DEHYDROGENASE [UBIQUINONE]"/>
    <property type="match status" value="1"/>
</dbReference>
<evidence type="ECO:0000256" key="4">
    <source>
        <dbReference type="SAM" id="MobiDB-lite"/>
    </source>
</evidence>
<dbReference type="Pfam" id="PF02776">
    <property type="entry name" value="TPP_enzyme_N"/>
    <property type="match status" value="1"/>
</dbReference>
<dbReference type="CDD" id="cd07039">
    <property type="entry name" value="TPP_PYR_POX"/>
    <property type="match status" value="1"/>
</dbReference>
<dbReference type="PROSITE" id="PS00187">
    <property type="entry name" value="TPP_ENZYMES"/>
    <property type="match status" value="1"/>
</dbReference>
<comment type="similarity">
    <text evidence="1 3">Belongs to the TPP enzyme family.</text>
</comment>
<dbReference type="PaxDb" id="246196-MSMEI_5668"/>
<evidence type="ECO:0000259" key="6">
    <source>
        <dbReference type="Pfam" id="PF02775"/>
    </source>
</evidence>
<protein>
    <submittedName>
        <fullName evidence="8">Pyruvate decarboxylase</fullName>
    </submittedName>
</protein>
<dbReference type="InterPro" id="IPR011766">
    <property type="entry name" value="TPP_enzyme_TPP-bd"/>
</dbReference>
<dbReference type="CDD" id="cd02014">
    <property type="entry name" value="TPP_POX"/>
    <property type="match status" value="1"/>
</dbReference>
<accession>A0R4G6</accession>
<dbReference type="Pfam" id="PF00205">
    <property type="entry name" value="TPP_enzyme_M"/>
    <property type="match status" value="1"/>
</dbReference>
<dbReference type="STRING" id="246196.MSMEG_5826"/>
<dbReference type="InterPro" id="IPR029061">
    <property type="entry name" value="THDP-binding"/>
</dbReference>
<dbReference type="GO" id="GO:0000287">
    <property type="term" value="F:magnesium ion binding"/>
    <property type="evidence" value="ECO:0007669"/>
    <property type="project" value="InterPro"/>
</dbReference>
<evidence type="ECO:0000313" key="8">
    <source>
        <dbReference type="EMBL" id="ABK73595.1"/>
    </source>
</evidence>